<keyword evidence="6" id="KW-1185">Reference proteome</keyword>
<dbReference type="Proteomes" id="UP000663842">
    <property type="component" value="Unassembled WGS sequence"/>
</dbReference>
<sequence>MDIKRNHPLSTSSNGNNPITSTPRNWSPLVFSSESKLNGIYTLNTTSLVNVHTSEKSGLLDEQCRIEYDIVNANINEFSQKSKDMQSELTDRQVLMHYTQSSTILILGLVNTLNQLKFIQLAQTKIYHNDINKEINEIHLLEKEVLEQSTLLENISTTLGKVIIN</sequence>
<reference evidence="2" key="1">
    <citation type="submission" date="2021-02" db="EMBL/GenBank/DDBJ databases">
        <authorList>
            <person name="Nowell W R."/>
        </authorList>
    </citation>
    <scope>NUCLEOTIDE SEQUENCE</scope>
</reference>
<dbReference type="AlphaFoldDB" id="A0A819BXL9"/>
<evidence type="ECO:0000256" key="1">
    <source>
        <dbReference type="SAM" id="MobiDB-lite"/>
    </source>
</evidence>
<gene>
    <name evidence="3" type="ORF">OVN521_LOCUS8690</name>
    <name evidence="4" type="ORF">SMN809_LOCUS8148</name>
    <name evidence="2" type="ORF">UXM345_LOCUS4686</name>
</gene>
<proteinExistence type="predicted"/>
<dbReference type="EMBL" id="CAJOBF010000328">
    <property type="protein sequence ID" value="CAF3798886.1"/>
    <property type="molecule type" value="Genomic_DNA"/>
</dbReference>
<dbReference type="EMBL" id="CAJOBG010001018">
    <property type="protein sequence ID" value="CAF3885418.1"/>
    <property type="molecule type" value="Genomic_DNA"/>
</dbReference>
<evidence type="ECO:0000313" key="3">
    <source>
        <dbReference type="EMBL" id="CAF3885418.1"/>
    </source>
</evidence>
<feature type="compositionally biased region" description="Polar residues" evidence="1">
    <location>
        <begin position="8"/>
        <end position="25"/>
    </location>
</feature>
<name>A0A819BXL9_9BILA</name>
<accession>A0A819BXL9</accession>
<dbReference type="Proteomes" id="UP000676336">
    <property type="component" value="Unassembled WGS sequence"/>
</dbReference>
<evidence type="ECO:0000313" key="4">
    <source>
        <dbReference type="EMBL" id="CAF3930164.1"/>
    </source>
</evidence>
<organism evidence="2 5">
    <name type="scientific">Rotaria magnacalcarata</name>
    <dbReference type="NCBI Taxonomy" id="392030"/>
    <lineage>
        <taxon>Eukaryota</taxon>
        <taxon>Metazoa</taxon>
        <taxon>Spiralia</taxon>
        <taxon>Gnathifera</taxon>
        <taxon>Rotifera</taxon>
        <taxon>Eurotatoria</taxon>
        <taxon>Bdelloidea</taxon>
        <taxon>Philodinida</taxon>
        <taxon>Philodinidae</taxon>
        <taxon>Rotaria</taxon>
    </lineage>
</organism>
<evidence type="ECO:0000313" key="6">
    <source>
        <dbReference type="Proteomes" id="UP000663866"/>
    </source>
</evidence>
<feature type="region of interest" description="Disordered" evidence="1">
    <location>
        <begin position="1"/>
        <end position="25"/>
    </location>
</feature>
<evidence type="ECO:0000313" key="2">
    <source>
        <dbReference type="EMBL" id="CAF3798886.1"/>
    </source>
</evidence>
<protein>
    <submittedName>
        <fullName evidence="2">Uncharacterized protein</fullName>
    </submittedName>
</protein>
<dbReference type="Proteomes" id="UP000663866">
    <property type="component" value="Unassembled WGS sequence"/>
</dbReference>
<comment type="caution">
    <text evidence="2">The sequence shown here is derived from an EMBL/GenBank/DDBJ whole genome shotgun (WGS) entry which is preliminary data.</text>
</comment>
<evidence type="ECO:0000313" key="5">
    <source>
        <dbReference type="Proteomes" id="UP000663842"/>
    </source>
</evidence>
<dbReference type="EMBL" id="CAJOBI010002466">
    <property type="protein sequence ID" value="CAF3930164.1"/>
    <property type="molecule type" value="Genomic_DNA"/>
</dbReference>